<dbReference type="AlphaFoldDB" id="A0A1G2LUV0"/>
<evidence type="ECO:0000313" key="1">
    <source>
        <dbReference type="EMBL" id="OHA14581.1"/>
    </source>
</evidence>
<gene>
    <name evidence="1" type="ORF">A3G49_05305</name>
</gene>
<organism evidence="1 2">
    <name type="scientific">Candidatus Sungbacteria bacterium RIFCSPLOWO2_12_FULL_41_11</name>
    <dbReference type="NCBI Taxonomy" id="1802286"/>
    <lineage>
        <taxon>Bacteria</taxon>
        <taxon>Candidatus Sungiibacteriota</taxon>
    </lineage>
</organism>
<dbReference type="Proteomes" id="UP000177171">
    <property type="component" value="Unassembled WGS sequence"/>
</dbReference>
<protein>
    <submittedName>
        <fullName evidence="1">Uncharacterized protein</fullName>
    </submittedName>
</protein>
<comment type="caution">
    <text evidence="1">The sequence shown here is derived from an EMBL/GenBank/DDBJ whole genome shotgun (WGS) entry which is preliminary data.</text>
</comment>
<proteinExistence type="predicted"/>
<accession>A0A1G2LUV0</accession>
<evidence type="ECO:0000313" key="2">
    <source>
        <dbReference type="Proteomes" id="UP000177171"/>
    </source>
</evidence>
<name>A0A1G2LUV0_9BACT</name>
<sequence>MTAHQRCAVFYFHPQFTPAASLMTHNDQRITAYGRREFLQTKLKYPCYVLKRIAGIKKRTYD</sequence>
<dbReference type="EMBL" id="MHQY01000005">
    <property type="protein sequence ID" value="OHA14581.1"/>
    <property type="molecule type" value="Genomic_DNA"/>
</dbReference>
<reference evidence="1 2" key="1">
    <citation type="journal article" date="2016" name="Nat. Commun.">
        <title>Thousands of microbial genomes shed light on interconnected biogeochemical processes in an aquifer system.</title>
        <authorList>
            <person name="Anantharaman K."/>
            <person name="Brown C.T."/>
            <person name="Hug L.A."/>
            <person name="Sharon I."/>
            <person name="Castelle C.J."/>
            <person name="Probst A.J."/>
            <person name="Thomas B.C."/>
            <person name="Singh A."/>
            <person name="Wilkins M.J."/>
            <person name="Karaoz U."/>
            <person name="Brodie E.L."/>
            <person name="Williams K.H."/>
            <person name="Hubbard S.S."/>
            <person name="Banfield J.F."/>
        </authorList>
    </citation>
    <scope>NUCLEOTIDE SEQUENCE [LARGE SCALE GENOMIC DNA]</scope>
</reference>